<dbReference type="Proteomes" id="UP000568380">
    <property type="component" value="Unassembled WGS sequence"/>
</dbReference>
<sequence length="168" mass="18140">MRRAQRLGETRPWLAAWAELSVISHLLGEIPVVPRIDLLQSVRTMDRRLLDCALAHAVDDAVAARSAAMSGSVSPGALAGHVVAGLRARLEGRWYCAKRVEPEWVAGDGLSVALGERRPCAVERAAGCTAGARGWSEAVSQVLADFLECQWPLGYLRQAGILHYSNSL</sequence>
<dbReference type="AlphaFoldDB" id="A0A7W8AE04"/>
<name>A0A7W8AE04_9ACTN</name>
<protein>
    <submittedName>
        <fullName evidence="1">Uncharacterized protein</fullName>
    </submittedName>
</protein>
<organism evidence="1 2">
    <name type="scientific">Nonomuraea endophytica</name>
    <dbReference type="NCBI Taxonomy" id="714136"/>
    <lineage>
        <taxon>Bacteria</taxon>
        <taxon>Bacillati</taxon>
        <taxon>Actinomycetota</taxon>
        <taxon>Actinomycetes</taxon>
        <taxon>Streptosporangiales</taxon>
        <taxon>Streptosporangiaceae</taxon>
        <taxon>Nonomuraea</taxon>
    </lineage>
</organism>
<dbReference type="EMBL" id="JACHIN010000015">
    <property type="protein sequence ID" value="MBB5083058.1"/>
    <property type="molecule type" value="Genomic_DNA"/>
</dbReference>
<evidence type="ECO:0000313" key="2">
    <source>
        <dbReference type="Proteomes" id="UP000568380"/>
    </source>
</evidence>
<accession>A0A7W8AE04</accession>
<dbReference type="RefSeq" id="WP_184971781.1">
    <property type="nucleotide sequence ID" value="NZ_JACHIN010000015.1"/>
</dbReference>
<reference evidence="1 2" key="1">
    <citation type="submission" date="2020-08" db="EMBL/GenBank/DDBJ databases">
        <title>Genomic Encyclopedia of Type Strains, Phase IV (KMG-IV): sequencing the most valuable type-strain genomes for metagenomic binning, comparative biology and taxonomic classification.</title>
        <authorList>
            <person name="Goeker M."/>
        </authorList>
    </citation>
    <scope>NUCLEOTIDE SEQUENCE [LARGE SCALE GENOMIC DNA]</scope>
    <source>
        <strain evidence="1 2">DSM 45385</strain>
    </source>
</reference>
<comment type="caution">
    <text evidence="1">The sequence shown here is derived from an EMBL/GenBank/DDBJ whole genome shotgun (WGS) entry which is preliminary data.</text>
</comment>
<gene>
    <name evidence="1" type="ORF">HNR40_008561</name>
</gene>
<proteinExistence type="predicted"/>
<evidence type="ECO:0000313" key="1">
    <source>
        <dbReference type="EMBL" id="MBB5083058.1"/>
    </source>
</evidence>
<keyword evidence="2" id="KW-1185">Reference proteome</keyword>